<evidence type="ECO:0000313" key="3">
    <source>
        <dbReference type="EMBL" id="KYG71617.1"/>
    </source>
</evidence>
<evidence type="ECO:0000256" key="1">
    <source>
        <dbReference type="SAM" id="Coils"/>
    </source>
</evidence>
<evidence type="ECO:0000313" key="4">
    <source>
        <dbReference type="Proteomes" id="UP000075583"/>
    </source>
</evidence>
<sequence length="521" mass="59775">MHLNYYVLKRLSKSLEQILLGSELVESFSQEKDELILSFLLKDKSSFYIKATLQSDFTALSFPENFARSKRNSADIFPFLVRCKVQSIHQYENERAFHIAFKNGAVLLFKMHGNRSNIILIPKGQNPQLFKKKLIADKSITLSSLERPIERSEALYLAEPSYSKLYPTFGKLIKEHLLAGNFHELTATEQWSKLSELVYKLETNPFYITETNGRPSLSLIEYGKIKEILSTDPVHALNRFYQVFHTEYFFEKEKGSAIQLLNKKISQAKSYIHKTQQQLDKLESATAPNQIADIIMANLHAIRSGETMINLFNFYTNENIDIKLNKLLSPQKNAENYYRKSKNRKIEVEKLTENILNKEEQLINFQNQREAIEKTETLKALRLIIKSSDLAGNKGNQEVHLPYKTFMVQGYQVWVGKNAKSNDELTLKHSFKEDLWLHAKDVPGSHVLIKHQVGKSIPTSVIERAAGFAAYYSKRKTDTLVPVIYTPVKHVRKKKGTAPGQVFVAQEKVIMVPSQGPQTEA</sequence>
<dbReference type="RefSeq" id="WP_062593532.1">
    <property type="nucleotide sequence ID" value="NZ_LQZQ01000050.1"/>
</dbReference>
<dbReference type="Pfam" id="PF05833">
    <property type="entry name" value="NFACT_N"/>
    <property type="match status" value="1"/>
</dbReference>
<feature type="coiled-coil region" evidence="1">
    <location>
        <begin position="341"/>
        <end position="375"/>
    </location>
</feature>
<dbReference type="PANTHER" id="PTHR15239">
    <property type="entry name" value="NUCLEAR EXPORT MEDIATOR FACTOR NEMF"/>
    <property type="match status" value="1"/>
</dbReference>
<dbReference type="Proteomes" id="UP000075583">
    <property type="component" value="Unassembled WGS sequence"/>
</dbReference>
<name>A0A150WYS0_ROSEK</name>
<dbReference type="InterPro" id="IPR008532">
    <property type="entry name" value="NFACT_RNA-bd"/>
</dbReference>
<organism evidence="3 4">
    <name type="scientific">Roseivirga ehrenbergii (strain DSM 102268 / JCM 13514 / KCTC 12282 / NCIMB 14502 / KMM 6017)</name>
    <dbReference type="NCBI Taxonomy" id="279360"/>
    <lineage>
        <taxon>Bacteria</taxon>
        <taxon>Pseudomonadati</taxon>
        <taxon>Bacteroidota</taxon>
        <taxon>Cytophagia</taxon>
        <taxon>Cytophagales</taxon>
        <taxon>Roseivirgaceae</taxon>
        <taxon>Roseivirga</taxon>
    </lineage>
</organism>
<dbReference type="PANTHER" id="PTHR15239:SF6">
    <property type="entry name" value="RIBOSOME QUALITY CONTROL COMPLEX SUBUNIT NEMF"/>
    <property type="match status" value="1"/>
</dbReference>
<dbReference type="AlphaFoldDB" id="A0A150WYS0"/>
<keyword evidence="1" id="KW-0175">Coiled coil</keyword>
<dbReference type="Pfam" id="PF05670">
    <property type="entry name" value="NFACT-R_1"/>
    <property type="match status" value="1"/>
</dbReference>
<evidence type="ECO:0000259" key="2">
    <source>
        <dbReference type="Pfam" id="PF05670"/>
    </source>
</evidence>
<dbReference type="Gene3D" id="2.30.310.10">
    <property type="entry name" value="ibrinogen binding protein from staphylococcus aureus domain"/>
    <property type="match status" value="1"/>
</dbReference>
<dbReference type="EMBL" id="LQZQ01000050">
    <property type="protein sequence ID" value="KYG71617.1"/>
    <property type="molecule type" value="Genomic_DNA"/>
</dbReference>
<protein>
    <recommendedName>
        <fullName evidence="2">NFACT RNA-binding domain-containing protein</fullName>
    </recommendedName>
</protein>
<comment type="caution">
    <text evidence="3">The sequence shown here is derived from an EMBL/GenBank/DDBJ whole genome shotgun (WGS) entry which is preliminary data.</text>
</comment>
<dbReference type="GO" id="GO:0072344">
    <property type="term" value="P:rescue of stalled ribosome"/>
    <property type="evidence" value="ECO:0007669"/>
    <property type="project" value="TreeGrafter"/>
</dbReference>
<accession>A0A150WYS0</accession>
<dbReference type="InterPro" id="IPR051608">
    <property type="entry name" value="RQC_Subunit_NEMF"/>
</dbReference>
<keyword evidence="4" id="KW-1185">Reference proteome</keyword>
<dbReference type="STRING" id="279360.MB14_09875"/>
<dbReference type="GO" id="GO:1990112">
    <property type="term" value="C:RQC complex"/>
    <property type="evidence" value="ECO:0007669"/>
    <property type="project" value="TreeGrafter"/>
</dbReference>
<reference evidence="3" key="1">
    <citation type="submission" date="2016-01" db="EMBL/GenBank/DDBJ databases">
        <title>Genome sequencing of Roseivirga ehrenbergii KMM 6017.</title>
        <authorList>
            <person name="Selvaratnam C."/>
            <person name="Thevarajoo S."/>
            <person name="Goh K.M."/>
            <person name="Ee R."/>
            <person name="Chan K.-G."/>
            <person name="Chong C.S."/>
        </authorList>
    </citation>
    <scope>NUCLEOTIDE SEQUENCE [LARGE SCALE GENOMIC DNA]</scope>
    <source>
        <strain evidence="3">KMM 6017</strain>
    </source>
</reference>
<proteinExistence type="predicted"/>
<dbReference type="GO" id="GO:0000049">
    <property type="term" value="F:tRNA binding"/>
    <property type="evidence" value="ECO:0007669"/>
    <property type="project" value="TreeGrafter"/>
</dbReference>
<gene>
    <name evidence="3" type="ORF">MB14_09875</name>
</gene>
<feature type="domain" description="NFACT RNA-binding" evidence="2">
    <location>
        <begin position="407"/>
        <end position="502"/>
    </location>
</feature>
<dbReference type="GO" id="GO:0043023">
    <property type="term" value="F:ribosomal large subunit binding"/>
    <property type="evidence" value="ECO:0007669"/>
    <property type="project" value="TreeGrafter"/>
</dbReference>
<dbReference type="OrthoDB" id="9766163at2"/>